<gene>
    <name evidence="2" type="ORF">LF41_1792</name>
</gene>
<evidence type="ECO:0000313" key="2">
    <source>
        <dbReference type="EMBL" id="KGQ17938.1"/>
    </source>
</evidence>
<dbReference type="RefSeq" id="WP_084073701.1">
    <property type="nucleotide sequence ID" value="NZ_JRKJ01000023.1"/>
</dbReference>
<sequence>MNLIPKPPSLRIDEKDPFSSDTFDLQEFADALSGLIAKSPESFVINLEAPWGQGKTTFLQMWRHRLRRDHVQSLYFNAWESDFSRDPLIALIGELSAGMAAMRIQADSPAWAQLAKLKKVGARVVVRALPALIKAGTLGVLDLSEPLEEVVACASEKLAEDEIQRYQDAKQSISDFRRELETFATQLAAENGSAAPLVIVVDELDRCRPDYAISILETVKHLFTVPSVVFVVATDSRQLSNAIRHVYGLDAAASDYLRRFFDLAISLPKPSARQFVEALFARHGLEEFFENRKHLELRFDRDQAVAAFVAMFEATNCSLRDQQKCAVLFTISLRTMQENSYLHPLLLCTLVVLRVKRNDLYERFVSGEIGAKDLVDELSQSTAGRSYFESPSGYGAPTLAHLIVSVQSREKRRADEAWLRERAEADEKSADAELARRALEIIQHSSFRNARGALRHILPRLEFISRQTRQDDDSF</sequence>
<proteinExistence type="predicted"/>
<name>A0A0A2WDY0_9GAMM</name>
<accession>A0A0A2WDY0</accession>
<dbReference type="InterPro" id="IPR027417">
    <property type="entry name" value="P-loop_NTPase"/>
</dbReference>
<reference evidence="2 3" key="1">
    <citation type="submission" date="2014-09" db="EMBL/GenBank/DDBJ databases">
        <title>Genome sequences of Lysobacter dokdonensis DS-58.</title>
        <authorList>
            <person name="Kim J.F."/>
            <person name="Kwak M.-J."/>
        </authorList>
    </citation>
    <scope>NUCLEOTIDE SEQUENCE [LARGE SCALE GENOMIC DNA]</scope>
    <source>
        <strain evidence="2 3">DS-58</strain>
    </source>
</reference>
<dbReference type="EMBL" id="JRKJ01000023">
    <property type="protein sequence ID" value="KGQ17938.1"/>
    <property type="molecule type" value="Genomic_DNA"/>
</dbReference>
<dbReference type="OrthoDB" id="88903at2"/>
<dbReference type="InterPro" id="IPR011646">
    <property type="entry name" value="KAP_P-loop"/>
</dbReference>
<dbReference type="Proteomes" id="UP000030518">
    <property type="component" value="Unassembled WGS sequence"/>
</dbReference>
<dbReference type="PANTHER" id="PTHR22674:SF6">
    <property type="entry name" value="NTPASE KAP FAMILY P-LOOP DOMAIN-CONTAINING PROTEIN 1"/>
    <property type="match status" value="1"/>
</dbReference>
<dbReference type="Pfam" id="PF07693">
    <property type="entry name" value="KAP_NTPase"/>
    <property type="match status" value="1"/>
</dbReference>
<feature type="domain" description="KAP NTPase" evidence="1">
    <location>
        <begin position="27"/>
        <end position="331"/>
    </location>
</feature>
<organism evidence="2 3">
    <name type="scientific">Lysobacter dokdonensis DS-58</name>
    <dbReference type="NCBI Taxonomy" id="1300345"/>
    <lineage>
        <taxon>Bacteria</taxon>
        <taxon>Pseudomonadati</taxon>
        <taxon>Pseudomonadota</taxon>
        <taxon>Gammaproteobacteria</taxon>
        <taxon>Lysobacterales</taxon>
        <taxon>Lysobacteraceae</taxon>
        <taxon>Noviluteimonas</taxon>
    </lineage>
</organism>
<dbReference type="Gene3D" id="3.40.50.300">
    <property type="entry name" value="P-loop containing nucleotide triphosphate hydrolases"/>
    <property type="match status" value="1"/>
</dbReference>
<dbReference type="AlphaFoldDB" id="A0A0A2WDY0"/>
<dbReference type="eggNOG" id="COG4928">
    <property type="taxonomic scope" value="Bacteria"/>
</dbReference>
<evidence type="ECO:0000259" key="1">
    <source>
        <dbReference type="Pfam" id="PF07693"/>
    </source>
</evidence>
<dbReference type="PANTHER" id="PTHR22674">
    <property type="entry name" value="NTPASE, KAP FAMILY P-LOOP DOMAIN-CONTAINING 1"/>
    <property type="match status" value="1"/>
</dbReference>
<dbReference type="InterPro" id="IPR052754">
    <property type="entry name" value="NTPase_KAP_P-loop"/>
</dbReference>
<evidence type="ECO:0000313" key="3">
    <source>
        <dbReference type="Proteomes" id="UP000030518"/>
    </source>
</evidence>
<keyword evidence="3" id="KW-1185">Reference proteome</keyword>
<protein>
    <submittedName>
        <fullName evidence="2">Phage protein</fullName>
    </submittedName>
</protein>
<dbReference type="SUPFAM" id="SSF52540">
    <property type="entry name" value="P-loop containing nucleoside triphosphate hydrolases"/>
    <property type="match status" value="1"/>
</dbReference>
<comment type="caution">
    <text evidence="2">The sequence shown here is derived from an EMBL/GenBank/DDBJ whole genome shotgun (WGS) entry which is preliminary data.</text>
</comment>
<dbReference type="PATRIC" id="fig|1300345.3.peg.2840"/>